<dbReference type="GO" id="GO:0004527">
    <property type="term" value="F:exonuclease activity"/>
    <property type="evidence" value="ECO:0007669"/>
    <property type="project" value="UniProtKB-KW"/>
</dbReference>
<keyword evidence="7" id="KW-0269">Exonuclease</keyword>
<dbReference type="GO" id="GO:0016887">
    <property type="term" value="F:ATP hydrolysis activity"/>
    <property type="evidence" value="ECO:0007669"/>
    <property type="project" value="InterPro"/>
</dbReference>
<dbReference type="GO" id="GO:0006302">
    <property type="term" value="P:double-strand break repair"/>
    <property type="evidence" value="ECO:0007669"/>
    <property type="project" value="InterPro"/>
</dbReference>
<feature type="domain" description="Rad50/SbcC-type AAA" evidence="6">
    <location>
        <begin position="5"/>
        <end position="209"/>
    </location>
</feature>
<evidence type="ECO:0000259" key="6">
    <source>
        <dbReference type="Pfam" id="PF13476"/>
    </source>
</evidence>
<dbReference type="EMBL" id="MZMQ01000001">
    <property type="protein sequence ID" value="OQJ61934.1"/>
    <property type="molecule type" value="Genomic_DNA"/>
</dbReference>
<protein>
    <recommendedName>
        <fullName evidence="3">Nuclease SbcCD subunit C</fullName>
    </recommendedName>
</protein>
<evidence type="ECO:0000256" key="3">
    <source>
        <dbReference type="ARBA" id="ARBA00013368"/>
    </source>
</evidence>
<evidence type="ECO:0000313" key="7">
    <source>
        <dbReference type="EMBL" id="OQJ61934.1"/>
    </source>
</evidence>
<dbReference type="SUPFAM" id="SSF52540">
    <property type="entry name" value="P-loop containing nucleoside triphosphate hydrolases"/>
    <property type="match status" value="1"/>
</dbReference>
<name>A0A225CKI5_9MICO</name>
<feature type="coiled-coil region" evidence="4">
    <location>
        <begin position="241"/>
        <end position="309"/>
    </location>
</feature>
<keyword evidence="8" id="KW-1185">Reference proteome</keyword>
<keyword evidence="7" id="KW-0378">Hydrolase</keyword>
<organism evidence="7 8">
    <name type="scientific">Clavibacter tessellarius</name>
    <dbReference type="NCBI Taxonomy" id="31965"/>
    <lineage>
        <taxon>Bacteria</taxon>
        <taxon>Bacillati</taxon>
        <taxon>Actinomycetota</taxon>
        <taxon>Actinomycetes</taxon>
        <taxon>Micrococcales</taxon>
        <taxon>Microbacteriaceae</taxon>
        <taxon>Clavibacter</taxon>
    </lineage>
</organism>
<keyword evidence="4" id="KW-0175">Coiled coil</keyword>
<keyword evidence="7" id="KW-0540">Nuclease</keyword>
<comment type="similarity">
    <text evidence="1">Belongs to the SMC family. SbcC subfamily.</text>
</comment>
<evidence type="ECO:0000256" key="1">
    <source>
        <dbReference type="ARBA" id="ARBA00006930"/>
    </source>
</evidence>
<comment type="subunit">
    <text evidence="2">Heterodimer of SbcC and SbcD.</text>
</comment>
<feature type="coiled-coil region" evidence="4">
    <location>
        <begin position="531"/>
        <end position="588"/>
    </location>
</feature>
<evidence type="ECO:0000256" key="5">
    <source>
        <dbReference type="SAM" id="MobiDB-lite"/>
    </source>
</evidence>
<evidence type="ECO:0000313" key="8">
    <source>
        <dbReference type="Proteomes" id="UP000215316"/>
    </source>
</evidence>
<feature type="compositionally biased region" description="Polar residues" evidence="5">
    <location>
        <begin position="105"/>
        <end position="114"/>
    </location>
</feature>
<dbReference type="RefSeq" id="WP_094126333.1">
    <property type="nucleotide sequence ID" value="NZ_CP040788.1"/>
</dbReference>
<dbReference type="InterPro" id="IPR027417">
    <property type="entry name" value="P-loop_NTPase"/>
</dbReference>
<accession>A0A225CKI5</accession>
<proteinExistence type="inferred from homology"/>
<dbReference type="Proteomes" id="UP000215316">
    <property type="component" value="Unassembled WGS sequence"/>
</dbReference>
<sequence>MDLHRLTLRAIGPFAGEHVIDFAELGRSGLFLLEGPTGSGKSTLIDAIVFALYGSLASEGSSRDRLHSHHAAPGVEPYVELVFETAAGIHRVRRSPQHQRPKKSGTGTTNQNATAKLFRLSSPEAEAGEVLGTSTQEVGTEIGRIVGLTRAQFVQTVVLPQGEFAEFLRSTGEQRRLVLQSLFGTAVYDVTAKQLAEMRTAAKARTDAADARVAEALTGLREATRVEALAVDDAADTVRLLAELADAADAAREEDEATRRRAADAREEAERITRALERRRTLIAREEALRAEADEVALLAARLEEARRAEAVAGPLAARDRADAAGERARTAEDAARAACRDARPTLADASADDLSARRDALVAELATLADAEARERGLPGRRSEVRAAEAAVAQREADAEAAEAALAERPGERIPLVEARDAAAGAAGGVDAARTAVAEAEATRRKAAALVAQDARITAARAALESRSTDAGDAVRHEAELRQRKVRGLAGELARELVAGAPCPVCGSADHPLPAPSTPGHPDDDEIEAAAEARERAGRAQAEAAAALAAETARHEAMAAELDGVTQEDAEREVADRTARLAEAEAAGGALRAAEARLAAHDAETERIRVRREDARAALSGLRERVIRARERLAEDAEAVRAALRAAGAQPDAASDAGVSDAAAAADDDTETDTPDAPRVAALVADRAEERALVERLLALAADRARTAAEAEARATELADALAARSFATEDQARAAALPPAELPALAQLVAAHEREQAVVAEGLVDPEVATLTGAEDAEDADPAAALAASHAAQAAARATAERAARARDRADRSAAALARHDAARRASALAGEEARAAIRMSEVANATSPENTRGLTLGTYVLLRRFEDVVQAANARLRIMSSGRYELEVSEEREATSRSRKTGLALQIRDHVTDRVREPASFSGGETFYAALSLALGLADVVQAEAGGLQLGTLFVDEGFGTLDPETLDAVMSELGRLSSDGRTVGIVSHVEELKQRVADRIEVRRLPDGSSTLTSTVADPA</sequence>
<feature type="compositionally biased region" description="Basic residues" evidence="5">
    <location>
        <begin position="92"/>
        <end position="103"/>
    </location>
</feature>
<dbReference type="Gene3D" id="3.40.50.300">
    <property type="entry name" value="P-loop containing nucleotide triphosphate hydrolases"/>
    <property type="match status" value="2"/>
</dbReference>
<dbReference type="Pfam" id="PF13476">
    <property type="entry name" value="AAA_23"/>
    <property type="match status" value="1"/>
</dbReference>
<evidence type="ECO:0000256" key="4">
    <source>
        <dbReference type="SAM" id="Coils"/>
    </source>
</evidence>
<feature type="region of interest" description="Disordered" evidence="5">
    <location>
        <begin position="92"/>
        <end position="114"/>
    </location>
</feature>
<gene>
    <name evidence="7" type="ORF">B5P24_02265</name>
</gene>
<evidence type="ECO:0000256" key="2">
    <source>
        <dbReference type="ARBA" id="ARBA00011322"/>
    </source>
</evidence>
<dbReference type="PANTHER" id="PTHR32114">
    <property type="entry name" value="ABC TRANSPORTER ABCH.3"/>
    <property type="match status" value="1"/>
</dbReference>
<dbReference type="OrthoDB" id="9795626at2"/>
<feature type="region of interest" description="Disordered" evidence="5">
    <location>
        <begin position="649"/>
        <end position="677"/>
    </location>
</feature>
<feature type="compositionally biased region" description="Low complexity" evidence="5">
    <location>
        <begin position="649"/>
        <end position="666"/>
    </location>
</feature>
<dbReference type="AlphaFoldDB" id="A0A225CKI5"/>
<dbReference type="InterPro" id="IPR038729">
    <property type="entry name" value="Rad50/SbcC_AAA"/>
</dbReference>
<comment type="caution">
    <text evidence="7">The sequence shown here is derived from an EMBL/GenBank/DDBJ whole genome shotgun (WGS) entry which is preliminary data.</text>
</comment>
<reference evidence="7" key="1">
    <citation type="submission" date="2017-08" db="EMBL/GenBank/DDBJ databases">
        <title>Genomes of multiple Clavibacter strains from different subspecies.</title>
        <authorList>
            <person name="Yuan X.-K."/>
            <person name="Li X.-S."/>
            <person name="Nie J."/>
            <person name="De Boer S.H."/>
        </authorList>
    </citation>
    <scope>NUCLEOTIDE SEQUENCE [LARGE SCALE GENOMIC DNA]</scope>
    <source>
        <strain evidence="7">ATCC 33566</strain>
    </source>
</reference>
<dbReference type="PANTHER" id="PTHR32114:SF2">
    <property type="entry name" value="ABC TRANSPORTER ABCH.3"/>
    <property type="match status" value="1"/>
</dbReference>